<gene>
    <name evidence="2" type="ORF">N0V93_006047</name>
</gene>
<accession>A0A9W8YNM3</accession>
<dbReference type="AlphaFoldDB" id="A0A9W8YNM3"/>
<evidence type="ECO:0000256" key="1">
    <source>
        <dbReference type="SAM" id="MobiDB-lite"/>
    </source>
</evidence>
<dbReference type="GO" id="GO:0008237">
    <property type="term" value="F:metallopeptidase activity"/>
    <property type="evidence" value="ECO:0007669"/>
    <property type="project" value="InterPro"/>
</dbReference>
<feature type="compositionally biased region" description="Low complexity" evidence="1">
    <location>
        <begin position="149"/>
        <end position="164"/>
    </location>
</feature>
<reference evidence="2" key="1">
    <citation type="submission" date="2022-10" db="EMBL/GenBank/DDBJ databases">
        <title>Tapping the CABI collections for fungal endophytes: first genome assemblies for Collariella, Neodidymelliopsis, Ascochyta clinopodiicola, Didymella pomorum, Didymosphaeria variabile, Neocosmospora piperis and Neocucurbitaria cava.</title>
        <authorList>
            <person name="Hill R."/>
        </authorList>
    </citation>
    <scope>NUCLEOTIDE SEQUENCE</scope>
    <source>
        <strain evidence="2">IMI 355082</strain>
    </source>
</reference>
<evidence type="ECO:0000313" key="3">
    <source>
        <dbReference type="Proteomes" id="UP001140453"/>
    </source>
</evidence>
<evidence type="ECO:0000313" key="2">
    <source>
        <dbReference type="EMBL" id="KAJ4388589.1"/>
    </source>
</evidence>
<keyword evidence="3" id="KW-1185">Reference proteome</keyword>
<sequence length="423" mass="47431">MQSNFPSIEPAKTTGASTLNIFLNPPYFHQFTQILSEHIGILGLLLVEILSSAMHNIQELLVLIYLFIHCHPGPQQWDELEAGCEPAEPTTSRSTKNTGSIFDTIKQGIDLRRDGKGSHSPRGNTLENKGGIPRPSDHGYKGTVPTPCQPCEDGQGCGGDQAQQKFGNTPMQADISTSNNHNVDTTTMHPAYNIICATQFASATSMTENASMPWQIALNVEQKAIYRFDPSQSITVSIDQDSFSDGGIREPLPVQLLQKGLEYTVEIINHLQLGIRFEICCNGQVGLVQLKYCQDSTVQLNGLNYISWAQTQFPSPGVKEYTVWIRAPTFWPEYVSSIPNILSHEFGHLLGMRHWNAEKNEAGYPSIQYPPDDYDEQSIMGRFDHPGQLYFHIKDVAWLKKFYAIEAGKRIYEKWTVRDVTHL</sequence>
<dbReference type="EMBL" id="JAPEVB010000004">
    <property type="protein sequence ID" value="KAJ4388589.1"/>
    <property type="molecule type" value="Genomic_DNA"/>
</dbReference>
<dbReference type="Proteomes" id="UP001140453">
    <property type="component" value="Unassembled WGS sequence"/>
</dbReference>
<dbReference type="OrthoDB" id="406838at2759"/>
<dbReference type="SUPFAM" id="SSF55486">
    <property type="entry name" value="Metalloproteases ('zincins'), catalytic domain"/>
    <property type="match status" value="1"/>
</dbReference>
<comment type="caution">
    <text evidence="2">The sequence shown here is derived from an EMBL/GenBank/DDBJ whole genome shotgun (WGS) entry which is preliminary data.</text>
</comment>
<feature type="compositionally biased region" description="Polar residues" evidence="1">
    <location>
        <begin position="165"/>
        <end position="174"/>
    </location>
</feature>
<proteinExistence type="predicted"/>
<name>A0A9W8YNM3_9PEZI</name>
<protein>
    <submittedName>
        <fullName evidence="2">Uncharacterized protein</fullName>
    </submittedName>
</protein>
<organism evidence="2 3">
    <name type="scientific">Gnomoniopsis smithogilvyi</name>
    <dbReference type="NCBI Taxonomy" id="1191159"/>
    <lineage>
        <taxon>Eukaryota</taxon>
        <taxon>Fungi</taxon>
        <taxon>Dikarya</taxon>
        <taxon>Ascomycota</taxon>
        <taxon>Pezizomycotina</taxon>
        <taxon>Sordariomycetes</taxon>
        <taxon>Sordariomycetidae</taxon>
        <taxon>Diaporthales</taxon>
        <taxon>Gnomoniaceae</taxon>
        <taxon>Gnomoniopsis</taxon>
    </lineage>
</organism>
<dbReference type="Gene3D" id="3.40.390.10">
    <property type="entry name" value="Collagenase (Catalytic Domain)"/>
    <property type="match status" value="1"/>
</dbReference>
<feature type="region of interest" description="Disordered" evidence="1">
    <location>
        <begin position="111"/>
        <end position="174"/>
    </location>
</feature>
<dbReference type="InterPro" id="IPR024079">
    <property type="entry name" value="MetalloPept_cat_dom_sf"/>
</dbReference>